<comment type="caution">
    <text evidence="3">The sequence shown here is derived from an EMBL/GenBank/DDBJ whole genome shotgun (WGS) entry which is preliminary data.</text>
</comment>
<dbReference type="GO" id="GO:0005737">
    <property type="term" value="C:cytoplasm"/>
    <property type="evidence" value="ECO:0007669"/>
    <property type="project" value="TreeGrafter"/>
</dbReference>
<dbReference type="Pfam" id="PF23572">
    <property type="entry name" value="GH3_C"/>
    <property type="match status" value="1"/>
</dbReference>
<dbReference type="EMBL" id="WACR01000008">
    <property type="protein sequence ID" value="KAB1063444.1"/>
    <property type="molecule type" value="Genomic_DNA"/>
</dbReference>
<name>A0A6N6M527_9FLAO</name>
<keyword evidence="4" id="KW-1185">Reference proteome</keyword>
<dbReference type="GO" id="GO:0016881">
    <property type="term" value="F:acid-amino acid ligase activity"/>
    <property type="evidence" value="ECO:0007669"/>
    <property type="project" value="TreeGrafter"/>
</dbReference>
<reference evidence="3 4" key="1">
    <citation type="submission" date="2019-09" db="EMBL/GenBank/DDBJ databases">
        <title>Genomes of Cryomorphaceae.</title>
        <authorList>
            <person name="Bowman J.P."/>
        </authorList>
    </citation>
    <scope>NUCLEOTIDE SEQUENCE [LARGE SCALE GENOMIC DNA]</scope>
    <source>
        <strain evidence="3 4">KCTC 52047</strain>
    </source>
</reference>
<dbReference type="InterPro" id="IPR055378">
    <property type="entry name" value="GH3_C"/>
</dbReference>
<dbReference type="Pfam" id="PF23571">
    <property type="entry name" value="GH3_M"/>
    <property type="match status" value="1"/>
</dbReference>
<dbReference type="AlphaFoldDB" id="A0A6N6M527"/>
<accession>A0A6N6M527</accession>
<evidence type="ECO:0000259" key="1">
    <source>
        <dbReference type="Pfam" id="PF23571"/>
    </source>
</evidence>
<dbReference type="InterPro" id="IPR055377">
    <property type="entry name" value="GH3_M"/>
</dbReference>
<dbReference type="RefSeq" id="WP_151168902.1">
    <property type="nucleotide sequence ID" value="NZ_WACR01000008.1"/>
</dbReference>
<dbReference type="InterPro" id="IPR004993">
    <property type="entry name" value="GH3"/>
</dbReference>
<dbReference type="Pfam" id="PF03321">
    <property type="entry name" value="GH3"/>
    <property type="match status" value="1"/>
</dbReference>
<dbReference type="PANTHER" id="PTHR31901">
    <property type="entry name" value="GH3 DOMAIN-CONTAINING PROTEIN"/>
    <property type="match status" value="1"/>
</dbReference>
<protein>
    <submittedName>
        <fullName evidence="3">GH3 auxin-responsive promoter family protein</fullName>
    </submittedName>
</protein>
<sequence length="493" mass="56999">MKKRYHQIELFMKYPHEVQAEWFNELIDSGSETEWGKKHDYASLRSLADFKKAVPVSDYDGLKPYIERIMKGEQNVLWPTEIKWFAKSSGTTSDKSKFIPISKESLEDCHYKGGKDMISIYYNHKPDSRIFSGRALVLGGSSTVNQLNKDSYYGDLSAVIIRNLPFWAEFQRTPSMEVALMEEWEEKLEKMAQITAKQDITSISGVPSWTLVLLRRVLEITGKDYISEVWPNLEMFAHGGVSFDPYRKQYRNILNSEKVTYLETYNASEGFFGIQDQFDGDNSMLLMLDYGIFYEFMPMEELGKDHPETLSLHEVETGVNYALIITTNGGLWRYQIGDTIEFTSLEPYRIRVTGRTKHFINAFGEELIVDNAEKALAIACEKTKAIVKDYTAAPVYMEGDSKGSHEWAIEFSQEPENFEFFKDTFDNALKSQNSDYEAKRYKSFVLSEPIIHKLPAGTFYDWMKKRGKLGGQNKVPRLSNNRKYIDEILEFIQ</sequence>
<dbReference type="OrthoDB" id="5678283at2"/>
<dbReference type="PANTHER" id="PTHR31901:SF9">
    <property type="entry name" value="GH3 DOMAIN-CONTAINING PROTEIN"/>
    <property type="match status" value="1"/>
</dbReference>
<evidence type="ECO:0000313" key="3">
    <source>
        <dbReference type="EMBL" id="KAB1063444.1"/>
    </source>
</evidence>
<feature type="domain" description="GH3 C-terminal" evidence="2">
    <location>
        <begin position="371"/>
        <end position="483"/>
    </location>
</feature>
<evidence type="ECO:0000259" key="2">
    <source>
        <dbReference type="Pfam" id="PF23572"/>
    </source>
</evidence>
<evidence type="ECO:0000313" key="4">
    <source>
        <dbReference type="Proteomes" id="UP000435357"/>
    </source>
</evidence>
<feature type="domain" description="GH3 middle" evidence="1">
    <location>
        <begin position="286"/>
        <end position="355"/>
    </location>
</feature>
<proteinExistence type="predicted"/>
<gene>
    <name evidence="3" type="ORF">F3059_10265</name>
</gene>
<organism evidence="3 4">
    <name type="scientific">Salibacter halophilus</name>
    <dbReference type="NCBI Taxonomy" id="1803916"/>
    <lineage>
        <taxon>Bacteria</taxon>
        <taxon>Pseudomonadati</taxon>
        <taxon>Bacteroidota</taxon>
        <taxon>Flavobacteriia</taxon>
        <taxon>Flavobacteriales</taxon>
        <taxon>Salibacteraceae</taxon>
        <taxon>Salibacter</taxon>
    </lineage>
</organism>
<dbReference type="Proteomes" id="UP000435357">
    <property type="component" value="Unassembled WGS sequence"/>
</dbReference>